<feature type="non-terminal residue" evidence="2">
    <location>
        <position position="1"/>
    </location>
</feature>
<name>A0A9P1C8B6_9DINO</name>
<organism evidence="2">
    <name type="scientific">Cladocopium goreaui</name>
    <dbReference type="NCBI Taxonomy" id="2562237"/>
    <lineage>
        <taxon>Eukaryota</taxon>
        <taxon>Sar</taxon>
        <taxon>Alveolata</taxon>
        <taxon>Dinophyceae</taxon>
        <taxon>Suessiales</taxon>
        <taxon>Symbiodiniaceae</taxon>
        <taxon>Cladocopium</taxon>
    </lineage>
</organism>
<gene>
    <name evidence="2" type="ORF">C1SCF055_LOCUS13977</name>
</gene>
<keyword evidence="4" id="KW-1185">Reference proteome</keyword>
<protein>
    <submittedName>
        <fullName evidence="2">Uncharacterized protein</fullName>
    </submittedName>
</protein>
<comment type="caution">
    <text evidence="2">The sequence shown here is derived from an EMBL/GenBank/DDBJ whole genome shotgun (WGS) entry which is preliminary data.</text>
</comment>
<evidence type="ECO:0000313" key="4">
    <source>
        <dbReference type="Proteomes" id="UP001152797"/>
    </source>
</evidence>
<dbReference type="Proteomes" id="UP001152797">
    <property type="component" value="Unassembled WGS sequence"/>
</dbReference>
<feature type="region of interest" description="Disordered" evidence="1">
    <location>
        <begin position="1"/>
        <end position="35"/>
    </location>
</feature>
<sequence>HPLAGRRGCSAPRLERRIPGRLASTGAAGGWDGGEEVAASRGEAVSVADEGVQHVQRSWARF</sequence>
<proteinExistence type="predicted"/>
<dbReference type="AlphaFoldDB" id="A0A9P1C8B6"/>
<reference evidence="3" key="2">
    <citation type="submission" date="2024-04" db="EMBL/GenBank/DDBJ databases">
        <authorList>
            <person name="Chen Y."/>
            <person name="Shah S."/>
            <person name="Dougan E. K."/>
            <person name="Thang M."/>
            <person name="Chan C."/>
        </authorList>
    </citation>
    <scope>NUCLEOTIDE SEQUENCE [LARGE SCALE GENOMIC DNA]</scope>
</reference>
<reference evidence="2" key="1">
    <citation type="submission" date="2022-10" db="EMBL/GenBank/DDBJ databases">
        <authorList>
            <person name="Chen Y."/>
            <person name="Dougan E. K."/>
            <person name="Chan C."/>
            <person name="Rhodes N."/>
            <person name="Thang M."/>
        </authorList>
    </citation>
    <scope>NUCLEOTIDE SEQUENCE</scope>
</reference>
<dbReference type="EMBL" id="CAMXCT020001100">
    <property type="protein sequence ID" value="CAL1140010.1"/>
    <property type="molecule type" value="Genomic_DNA"/>
</dbReference>
<evidence type="ECO:0000313" key="2">
    <source>
        <dbReference type="EMBL" id="CAI3986635.1"/>
    </source>
</evidence>
<accession>A0A9P1C8B6</accession>
<dbReference type="EMBL" id="CAMXCT030001100">
    <property type="protein sequence ID" value="CAL4773947.1"/>
    <property type="molecule type" value="Genomic_DNA"/>
</dbReference>
<evidence type="ECO:0000313" key="3">
    <source>
        <dbReference type="EMBL" id="CAL1140010.1"/>
    </source>
</evidence>
<dbReference type="EMBL" id="CAMXCT010001100">
    <property type="protein sequence ID" value="CAI3986635.1"/>
    <property type="molecule type" value="Genomic_DNA"/>
</dbReference>
<evidence type="ECO:0000256" key="1">
    <source>
        <dbReference type="SAM" id="MobiDB-lite"/>
    </source>
</evidence>